<dbReference type="STRING" id="3068.D8UAC4"/>
<keyword evidence="3" id="KW-1185">Reference proteome</keyword>
<keyword evidence="1" id="KW-0812">Transmembrane</keyword>
<gene>
    <name evidence="2" type="ORF">VOLCADRAFT_96528</name>
</gene>
<feature type="transmembrane region" description="Helical" evidence="1">
    <location>
        <begin position="64"/>
        <end position="87"/>
    </location>
</feature>
<dbReference type="InParanoid" id="D8UAC4"/>
<feature type="transmembrane region" description="Helical" evidence="1">
    <location>
        <begin position="147"/>
        <end position="169"/>
    </location>
</feature>
<organism evidence="3">
    <name type="scientific">Volvox carteri f. nagariensis</name>
    <dbReference type="NCBI Taxonomy" id="3068"/>
    <lineage>
        <taxon>Eukaryota</taxon>
        <taxon>Viridiplantae</taxon>
        <taxon>Chlorophyta</taxon>
        <taxon>core chlorophytes</taxon>
        <taxon>Chlorophyceae</taxon>
        <taxon>CS clade</taxon>
        <taxon>Chlamydomonadales</taxon>
        <taxon>Volvocaceae</taxon>
        <taxon>Volvox</taxon>
    </lineage>
</organism>
<reference evidence="2 3" key="1">
    <citation type="journal article" date="2010" name="Science">
        <title>Genomic analysis of organismal complexity in the multicellular green alga Volvox carteri.</title>
        <authorList>
            <person name="Prochnik S.E."/>
            <person name="Umen J."/>
            <person name="Nedelcu A.M."/>
            <person name="Hallmann A."/>
            <person name="Miller S.M."/>
            <person name="Nishii I."/>
            <person name="Ferris P."/>
            <person name="Kuo A."/>
            <person name="Mitros T."/>
            <person name="Fritz-Laylin L.K."/>
            <person name="Hellsten U."/>
            <person name="Chapman J."/>
            <person name="Simakov O."/>
            <person name="Rensing S.A."/>
            <person name="Terry A."/>
            <person name="Pangilinan J."/>
            <person name="Kapitonov V."/>
            <person name="Jurka J."/>
            <person name="Salamov A."/>
            <person name="Shapiro H."/>
            <person name="Schmutz J."/>
            <person name="Grimwood J."/>
            <person name="Lindquist E."/>
            <person name="Lucas S."/>
            <person name="Grigoriev I.V."/>
            <person name="Schmitt R."/>
            <person name="Kirk D."/>
            <person name="Rokhsar D.S."/>
        </authorList>
    </citation>
    <scope>NUCLEOTIDE SEQUENCE [LARGE SCALE GENOMIC DNA]</scope>
    <source>
        <strain evidence="3">f. Nagariensis / Eve</strain>
    </source>
</reference>
<keyword evidence="1" id="KW-0472">Membrane</keyword>
<evidence type="ECO:0000313" key="2">
    <source>
        <dbReference type="EMBL" id="EFJ43292.1"/>
    </source>
</evidence>
<dbReference type="RefSeq" id="XP_002955652.1">
    <property type="nucleotide sequence ID" value="XM_002955606.1"/>
</dbReference>
<evidence type="ECO:0000313" key="3">
    <source>
        <dbReference type="Proteomes" id="UP000001058"/>
    </source>
</evidence>
<protein>
    <submittedName>
        <fullName evidence="2">Uncharacterized protein</fullName>
    </submittedName>
</protein>
<name>D8UAC4_VOLCA</name>
<sequence length="257" mass="27907">MAPPSSLAALAGYSNKVKVAVADTSVPPTTKFLMALFATGAALVSIASALDIKGVIVPGNGLRWLYLFGVAMASMIILDSLVEFVYLWLELKFFLRLVMLPSAHLMCKVWLTSVAAFVSFDRLFRDFTVGDEPPQLLTVAERWVRRLLICWLLSSCMSMAISGLCHLVVALFYSEGSRQKIVAAMQCTLAHFVCAVAAMHASLFGAACIIHTGRGGGSDKGTAENGLTEDTRCMSSIFKTRKRRLRSGLMPCLALYP</sequence>
<dbReference type="Proteomes" id="UP000001058">
    <property type="component" value="Unassembled WGS sequence"/>
</dbReference>
<keyword evidence="1" id="KW-1133">Transmembrane helix</keyword>
<dbReference type="KEGG" id="vcn:VOLCADRAFT_96528"/>
<dbReference type="AlphaFoldDB" id="D8UAC4"/>
<accession>D8UAC4</accession>
<feature type="transmembrane region" description="Helical" evidence="1">
    <location>
        <begin position="32"/>
        <end position="52"/>
    </location>
</feature>
<proteinExistence type="predicted"/>
<feature type="transmembrane region" description="Helical" evidence="1">
    <location>
        <begin position="93"/>
        <end position="118"/>
    </location>
</feature>
<evidence type="ECO:0000256" key="1">
    <source>
        <dbReference type="SAM" id="Phobius"/>
    </source>
</evidence>
<dbReference type="EMBL" id="GL378374">
    <property type="protein sequence ID" value="EFJ43292.1"/>
    <property type="molecule type" value="Genomic_DNA"/>
</dbReference>
<dbReference type="GeneID" id="9626451"/>
<feature type="transmembrane region" description="Helical" evidence="1">
    <location>
        <begin position="189"/>
        <end position="210"/>
    </location>
</feature>